<dbReference type="SUPFAM" id="SSF52218">
    <property type="entry name" value="Flavoproteins"/>
    <property type="match status" value="1"/>
</dbReference>
<keyword evidence="2" id="KW-0288">FMN</keyword>
<dbReference type="AlphaFoldDB" id="A0A7C3UNY4"/>
<evidence type="ECO:0000256" key="1">
    <source>
        <dbReference type="ARBA" id="ARBA00022630"/>
    </source>
</evidence>
<dbReference type="Gene3D" id="3.40.50.360">
    <property type="match status" value="1"/>
</dbReference>
<name>A0A7C3UNY4_UNCW3</name>
<dbReference type="PANTHER" id="PTHR43278">
    <property type="entry name" value="NAD(P)H-DEPENDENT FMN-CONTAINING OXIDOREDUCTASE YWQN-RELATED"/>
    <property type="match status" value="1"/>
</dbReference>
<evidence type="ECO:0000313" key="4">
    <source>
        <dbReference type="EMBL" id="HGE98825.1"/>
    </source>
</evidence>
<accession>A0A7C3UNY4</accession>
<keyword evidence="1" id="KW-0285">Flavoprotein</keyword>
<evidence type="ECO:0000256" key="2">
    <source>
        <dbReference type="ARBA" id="ARBA00022643"/>
    </source>
</evidence>
<comment type="caution">
    <text evidence="4">The sequence shown here is derived from an EMBL/GenBank/DDBJ whole genome shotgun (WGS) entry which is preliminary data.</text>
</comment>
<dbReference type="PANTHER" id="PTHR43278:SF4">
    <property type="entry name" value="NAD(P)H-DEPENDENT FMN-CONTAINING OXIDOREDUCTASE YWQN-RELATED"/>
    <property type="match status" value="1"/>
</dbReference>
<dbReference type="InterPro" id="IPR005025">
    <property type="entry name" value="FMN_Rdtase-like_dom"/>
</dbReference>
<sequence length="200" mass="22566">MKILGIVGSMRKKNTDLLVKTVLKSARKVKPEIQSEVIQISEVNIEPCRACYDLCSKKPYQCVIKDDLSIIFEKMKESSALVIGSPLYFKIPSRLTALIERLASLAYFYDWRGFKKPHPLNDKPCGLVAVCGSDDPRPVLEELFNFALNLRMNPITLKSYPYLGVGGRGKIKEDKYLNPLKNAKLLGQLLAEALEKKKSF</sequence>
<dbReference type="Pfam" id="PF03358">
    <property type="entry name" value="FMN_red"/>
    <property type="match status" value="1"/>
</dbReference>
<feature type="domain" description="NADPH-dependent FMN reductase-like" evidence="3">
    <location>
        <begin position="1"/>
        <end position="155"/>
    </location>
</feature>
<dbReference type="GO" id="GO:0016491">
    <property type="term" value="F:oxidoreductase activity"/>
    <property type="evidence" value="ECO:0007669"/>
    <property type="project" value="InterPro"/>
</dbReference>
<dbReference type="InterPro" id="IPR029039">
    <property type="entry name" value="Flavoprotein-like_sf"/>
</dbReference>
<protein>
    <submittedName>
        <fullName evidence="4">Flavodoxin family protein</fullName>
    </submittedName>
</protein>
<gene>
    <name evidence="4" type="ORF">ENX07_01970</name>
</gene>
<reference evidence="4" key="1">
    <citation type="journal article" date="2020" name="mSystems">
        <title>Genome- and Community-Level Interaction Insights into Carbon Utilization and Element Cycling Functions of Hydrothermarchaeota in Hydrothermal Sediment.</title>
        <authorList>
            <person name="Zhou Z."/>
            <person name="Liu Y."/>
            <person name="Xu W."/>
            <person name="Pan J."/>
            <person name="Luo Z.H."/>
            <person name="Li M."/>
        </authorList>
    </citation>
    <scope>NUCLEOTIDE SEQUENCE [LARGE SCALE GENOMIC DNA]</scope>
    <source>
        <strain evidence="4">SpSt-906</strain>
    </source>
</reference>
<evidence type="ECO:0000259" key="3">
    <source>
        <dbReference type="Pfam" id="PF03358"/>
    </source>
</evidence>
<dbReference type="EMBL" id="DTMQ01000013">
    <property type="protein sequence ID" value="HGE98825.1"/>
    <property type="molecule type" value="Genomic_DNA"/>
</dbReference>
<organism evidence="4">
    <name type="scientific">candidate division WOR-3 bacterium</name>
    <dbReference type="NCBI Taxonomy" id="2052148"/>
    <lineage>
        <taxon>Bacteria</taxon>
        <taxon>Bacteria division WOR-3</taxon>
    </lineage>
</organism>
<dbReference type="InterPro" id="IPR051796">
    <property type="entry name" value="ISF_SsuE-like"/>
</dbReference>
<proteinExistence type="predicted"/>